<feature type="domain" description="C2H2-type" evidence="10">
    <location>
        <begin position="186"/>
        <end position="215"/>
    </location>
</feature>
<keyword evidence="12" id="KW-1185">Reference proteome</keyword>
<comment type="subcellular location">
    <subcellularLocation>
        <location evidence="1">Nucleus</location>
    </subcellularLocation>
</comment>
<comment type="similarity">
    <text evidence="7">Belongs to the snail C2H2-type zinc-finger protein family.</text>
</comment>
<dbReference type="InterPro" id="IPR029058">
    <property type="entry name" value="AB_hydrolase_fold"/>
</dbReference>
<dbReference type="InterPro" id="IPR036236">
    <property type="entry name" value="Znf_C2H2_sf"/>
</dbReference>
<dbReference type="GO" id="GO:0008270">
    <property type="term" value="F:zinc ion binding"/>
    <property type="evidence" value="ECO:0007669"/>
    <property type="project" value="UniProtKB-KW"/>
</dbReference>
<dbReference type="GO" id="GO:0000981">
    <property type="term" value="F:DNA-binding transcription factor activity, RNA polymerase II-specific"/>
    <property type="evidence" value="ECO:0007669"/>
    <property type="project" value="TreeGrafter"/>
</dbReference>
<feature type="region of interest" description="Disordered" evidence="9">
    <location>
        <begin position="81"/>
        <end position="103"/>
    </location>
</feature>
<feature type="domain" description="C2H2-type" evidence="10">
    <location>
        <begin position="216"/>
        <end position="246"/>
    </location>
</feature>
<feature type="non-terminal residue" evidence="11">
    <location>
        <position position="422"/>
    </location>
</feature>
<dbReference type="GO" id="GO:0000978">
    <property type="term" value="F:RNA polymerase II cis-regulatory region sequence-specific DNA binding"/>
    <property type="evidence" value="ECO:0007669"/>
    <property type="project" value="TreeGrafter"/>
</dbReference>
<evidence type="ECO:0000313" key="11">
    <source>
        <dbReference type="EMBL" id="CAD7661303.1"/>
    </source>
</evidence>
<feature type="compositionally biased region" description="Acidic residues" evidence="9">
    <location>
        <begin position="89"/>
        <end position="101"/>
    </location>
</feature>
<dbReference type="Pfam" id="PF00561">
    <property type="entry name" value="Abhydrolase_1"/>
    <property type="match status" value="1"/>
</dbReference>
<dbReference type="InterPro" id="IPR000073">
    <property type="entry name" value="AB_hydrolase_1"/>
</dbReference>
<dbReference type="SMART" id="SM00355">
    <property type="entry name" value="ZnF_C2H2"/>
    <property type="match status" value="5"/>
</dbReference>
<reference evidence="11" key="1">
    <citation type="submission" date="2020-11" db="EMBL/GenBank/DDBJ databases">
        <authorList>
            <person name="Tran Van P."/>
        </authorList>
    </citation>
    <scope>NUCLEOTIDE SEQUENCE</scope>
</reference>
<dbReference type="EMBL" id="OC938014">
    <property type="protein sequence ID" value="CAD7661303.1"/>
    <property type="molecule type" value="Genomic_DNA"/>
</dbReference>
<dbReference type="GO" id="GO:0005634">
    <property type="term" value="C:nucleus"/>
    <property type="evidence" value="ECO:0007669"/>
    <property type="project" value="UniProtKB-SubCell"/>
</dbReference>
<dbReference type="OrthoDB" id="6503943at2759"/>
<gene>
    <name evidence="11" type="ORF">ONB1V03_LOCUS17864</name>
</gene>
<evidence type="ECO:0000256" key="8">
    <source>
        <dbReference type="PROSITE-ProRule" id="PRU00042"/>
    </source>
</evidence>
<sequence length="422" mass="48620">MDECCGEPEVYVMSEVEESVENQHKDTQEEEGLEDRNRLETIEEPIDRQEMQTLDEVIDGSDIGVEGSAVVLEAQEGGCGVRDGRIETPELEEEDDTEEEGSGYCEPIASTIGSGAQNAVNERPFVCVYPDCGKRFTHKTNLNRHKRLHSGKKPFKCDEKDCGKCFLYKYYLNGHKSIVHSKEKRFHCDYKGCDQKFAYKMGLIRHKRVHSGEKPFACYVMDCDKRFTRKSDVNKHKKVVHLKLKPFVCNEDNCGQKLAVKSSLVKHNRIHTGEKPYVCDHKDCGKIPELKVEVSIMAKVVTNLLAIFYGIIKNRSTYFHTKRRDVPPKCLKDPALGTHHFIQLKDIKMHFVSKGDENKQLMLFIHGFPEFWYSWRHQMKEFAKDYHVIAVDNRGYGDTDKPTGAQNYTIDQIVEDTRQLVE</sequence>
<dbReference type="SUPFAM" id="SSF53474">
    <property type="entry name" value="alpha/beta-Hydrolases"/>
    <property type="match status" value="1"/>
</dbReference>
<accession>A0A7R9MJA9</accession>
<evidence type="ECO:0000256" key="4">
    <source>
        <dbReference type="ARBA" id="ARBA00022771"/>
    </source>
</evidence>
<evidence type="ECO:0000256" key="7">
    <source>
        <dbReference type="ARBA" id="ARBA00037948"/>
    </source>
</evidence>
<dbReference type="AlphaFoldDB" id="A0A7R9MJA9"/>
<feature type="domain" description="C2H2-type" evidence="10">
    <location>
        <begin position="125"/>
        <end position="154"/>
    </location>
</feature>
<dbReference type="PROSITE" id="PS00028">
    <property type="entry name" value="ZINC_FINGER_C2H2_1"/>
    <property type="match status" value="5"/>
</dbReference>
<dbReference type="EMBL" id="CAJPVJ010023189">
    <property type="protein sequence ID" value="CAG2178439.1"/>
    <property type="molecule type" value="Genomic_DNA"/>
</dbReference>
<evidence type="ECO:0000256" key="3">
    <source>
        <dbReference type="ARBA" id="ARBA00022737"/>
    </source>
</evidence>
<evidence type="ECO:0000313" key="12">
    <source>
        <dbReference type="Proteomes" id="UP000728032"/>
    </source>
</evidence>
<dbReference type="Gene3D" id="3.30.160.60">
    <property type="entry name" value="Classic Zinc Finger"/>
    <property type="match status" value="5"/>
</dbReference>
<dbReference type="FunFam" id="3.30.160.60:FF:000072">
    <property type="entry name" value="zinc finger protein 143 isoform X1"/>
    <property type="match status" value="1"/>
</dbReference>
<proteinExistence type="inferred from homology"/>
<keyword evidence="2" id="KW-0479">Metal-binding</keyword>
<dbReference type="FunFam" id="3.30.160.60:FF:000125">
    <property type="entry name" value="Putative zinc finger protein 143"/>
    <property type="match status" value="1"/>
</dbReference>
<keyword evidence="6" id="KW-0539">Nucleus</keyword>
<evidence type="ECO:0000256" key="9">
    <source>
        <dbReference type="SAM" id="MobiDB-lite"/>
    </source>
</evidence>
<feature type="domain" description="C2H2-type" evidence="10">
    <location>
        <begin position="247"/>
        <end position="276"/>
    </location>
</feature>
<protein>
    <recommendedName>
        <fullName evidence="10">C2H2-type domain-containing protein</fullName>
    </recommendedName>
</protein>
<dbReference type="PROSITE" id="PS50157">
    <property type="entry name" value="ZINC_FINGER_C2H2_2"/>
    <property type="match status" value="5"/>
</dbReference>
<evidence type="ECO:0000256" key="1">
    <source>
        <dbReference type="ARBA" id="ARBA00004123"/>
    </source>
</evidence>
<evidence type="ECO:0000256" key="2">
    <source>
        <dbReference type="ARBA" id="ARBA00022723"/>
    </source>
</evidence>
<evidence type="ECO:0000256" key="5">
    <source>
        <dbReference type="ARBA" id="ARBA00022833"/>
    </source>
</evidence>
<name>A0A7R9MJA9_9ACAR</name>
<dbReference type="Proteomes" id="UP000728032">
    <property type="component" value="Unassembled WGS sequence"/>
</dbReference>
<keyword evidence="3" id="KW-0677">Repeat</keyword>
<feature type="compositionally biased region" description="Basic and acidic residues" evidence="9">
    <location>
        <begin position="34"/>
        <end position="46"/>
    </location>
</feature>
<organism evidence="11">
    <name type="scientific">Oppiella nova</name>
    <dbReference type="NCBI Taxonomy" id="334625"/>
    <lineage>
        <taxon>Eukaryota</taxon>
        <taxon>Metazoa</taxon>
        <taxon>Ecdysozoa</taxon>
        <taxon>Arthropoda</taxon>
        <taxon>Chelicerata</taxon>
        <taxon>Arachnida</taxon>
        <taxon>Acari</taxon>
        <taxon>Acariformes</taxon>
        <taxon>Sarcoptiformes</taxon>
        <taxon>Oribatida</taxon>
        <taxon>Brachypylina</taxon>
        <taxon>Oppioidea</taxon>
        <taxon>Oppiidae</taxon>
        <taxon>Oppiella</taxon>
    </lineage>
</organism>
<dbReference type="Pfam" id="PF00096">
    <property type="entry name" value="zf-C2H2"/>
    <property type="match status" value="2"/>
</dbReference>
<evidence type="ECO:0000259" key="10">
    <source>
        <dbReference type="PROSITE" id="PS50157"/>
    </source>
</evidence>
<dbReference type="Gene3D" id="3.40.50.1820">
    <property type="entry name" value="alpha/beta hydrolase"/>
    <property type="match status" value="1"/>
</dbReference>
<dbReference type="PANTHER" id="PTHR24388">
    <property type="entry name" value="ZINC FINGER PROTEIN"/>
    <property type="match status" value="1"/>
</dbReference>
<dbReference type="InterPro" id="IPR013087">
    <property type="entry name" value="Znf_C2H2_type"/>
</dbReference>
<dbReference type="SUPFAM" id="SSF57667">
    <property type="entry name" value="beta-beta-alpha zinc fingers"/>
    <property type="match status" value="4"/>
</dbReference>
<keyword evidence="5" id="KW-0862">Zinc</keyword>
<feature type="region of interest" description="Disordered" evidence="9">
    <location>
        <begin position="15"/>
        <end position="46"/>
    </location>
</feature>
<feature type="domain" description="C2H2-type" evidence="10">
    <location>
        <begin position="155"/>
        <end position="185"/>
    </location>
</feature>
<evidence type="ECO:0000256" key="6">
    <source>
        <dbReference type="ARBA" id="ARBA00023242"/>
    </source>
</evidence>
<dbReference type="PANTHER" id="PTHR24388:SF54">
    <property type="entry name" value="PROTEIN ESCARGOT"/>
    <property type="match status" value="1"/>
</dbReference>
<keyword evidence="4 8" id="KW-0863">Zinc-finger</keyword>
<dbReference type="InterPro" id="IPR050527">
    <property type="entry name" value="Snail/Krueppel_Znf"/>
</dbReference>